<comment type="caution">
    <text evidence="5">The sequence shown here is derived from an EMBL/GenBank/DDBJ whole genome shotgun (WGS) entry which is preliminary data.</text>
</comment>
<dbReference type="EMBL" id="WRPP01000001">
    <property type="protein sequence ID" value="MVU77317.1"/>
    <property type="molecule type" value="Genomic_DNA"/>
</dbReference>
<feature type="domain" description="Glycosyl transferase family 1" evidence="3">
    <location>
        <begin position="190"/>
        <end position="343"/>
    </location>
</feature>
<keyword evidence="1" id="KW-0328">Glycosyltransferase</keyword>
<organism evidence="5 6">
    <name type="scientific">Nocardia terrae</name>
    <dbReference type="NCBI Taxonomy" id="2675851"/>
    <lineage>
        <taxon>Bacteria</taxon>
        <taxon>Bacillati</taxon>
        <taxon>Actinomycetota</taxon>
        <taxon>Actinomycetes</taxon>
        <taxon>Mycobacteriales</taxon>
        <taxon>Nocardiaceae</taxon>
        <taxon>Nocardia</taxon>
    </lineage>
</organism>
<keyword evidence="6" id="KW-1185">Reference proteome</keyword>
<evidence type="ECO:0000259" key="3">
    <source>
        <dbReference type="Pfam" id="PF00534"/>
    </source>
</evidence>
<evidence type="ECO:0000259" key="4">
    <source>
        <dbReference type="Pfam" id="PF13579"/>
    </source>
</evidence>
<dbReference type="SUPFAM" id="SSF53756">
    <property type="entry name" value="UDP-Glycosyltransferase/glycogen phosphorylase"/>
    <property type="match status" value="1"/>
</dbReference>
<dbReference type="InterPro" id="IPR001296">
    <property type="entry name" value="Glyco_trans_1"/>
</dbReference>
<dbReference type="InterPro" id="IPR028098">
    <property type="entry name" value="Glyco_trans_4-like_N"/>
</dbReference>
<sequence length="367" mass="38734">MRILHLVTLVSPEGAYGGPVRVAFNQAAEFLGRGDDVIVAGAARGYDTPPARVGNVPVRLFPARTLVPATGFAGLGAPGLWRWVRRHGRGFDIVHIHLGRDLVTLPAALAVRHAGTPYVVQPHGMITPSSHPLAAPLDAAWTRKVLRDARAVCFLTPAEHDDLTAVAGPGLRLTRVDNGVPAYPHATAAGTPEVLFAARLHARKQPLAFVEMAKALLANGTVANFTLVGPDEGEGPAVRAALGADPRLRWLGPLDPARVPERMADAAVFVLPSLREPYPMAVLEAMAVGLPVVIPPDCGLAPLVERTGSGIVTGSAPTELAAAVRSLLADRERATAMGERGRRAVATELGMARIGDRLRELYDAATR</sequence>
<evidence type="ECO:0000313" key="5">
    <source>
        <dbReference type="EMBL" id="MVU77317.1"/>
    </source>
</evidence>
<protein>
    <submittedName>
        <fullName evidence="5">Glycosyltransferase</fullName>
    </submittedName>
</protein>
<dbReference type="PANTHER" id="PTHR45947">
    <property type="entry name" value="SULFOQUINOVOSYL TRANSFERASE SQD2"/>
    <property type="match status" value="1"/>
</dbReference>
<dbReference type="Proteomes" id="UP000466794">
    <property type="component" value="Unassembled WGS sequence"/>
</dbReference>
<accession>A0A7K1USJ4</accession>
<dbReference type="Gene3D" id="3.40.50.2000">
    <property type="entry name" value="Glycogen Phosphorylase B"/>
    <property type="match status" value="2"/>
</dbReference>
<dbReference type="GO" id="GO:1901137">
    <property type="term" value="P:carbohydrate derivative biosynthetic process"/>
    <property type="evidence" value="ECO:0007669"/>
    <property type="project" value="UniProtKB-ARBA"/>
</dbReference>
<evidence type="ECO:0000313" key="6">
    <source>
        <dbReference type="Proteomes" id="UP000466794"/>
    </source>
</evidence>
<evidence type="ECO:0000256" key="2">
    <source>
        <dbReference type="ARBA" id="ARBA00022679"/>
    </source>
</evidence>
<dbReference type="InterPro" id="IPR050194">
    <property type="entry name" value="Glycosyltransferase_grp1"/>
</dbReference>
<evidence type="ECO:0000256" key="1">
    <source>
        <dbReference type="ARBA" id="ARBA00022676"/>
    </source>
</evidence>
<dbReference type="GO" id="GO:1903509">
    <property type="term" value="P:liposaccharide metabolic process"/>
    <property type="evidence" value="ECO:0007669"/>
    <property type="project" value="UniProtKB-ARBA"/>
</dbReference>
<name>A0A7K1USJ4_9NOCA</name>
<dbReference type="GO" id="GO:0016758">
    <property type="term" value="F:hexosyltransferase activity"/>
    <property type="evidence" value="ECO:0007669"/>
    <property type="project" value="TreeGrafter"/>
</dbReference>
<dbReference type="AlphaFoldDB" id="A0A7K1USJ4"/>
<dbReference type="Pfam" id="PF00534">
    <property type="entry name" value="Glycos_transf_1"/>
    <property type="match status" value="1"/>
</dbReference>
<feature type="domain" description="Glycosyltransferase subfamily 4-like N-terminal" evidence="4">
    <location>
        <begin position="17"/>
        <end position="179"/>
    </location>
</feature>
<dbReference type="RefSeq" id="WP_157386677.1">
    <property type="nucleotide sequence ID" value="NZ_WRPP01000001.1"/>
</dbReference>
<reference evidence="5 6" key="1">
    <citation type="submission" date="2019-12" db="EMBL/GenBank/DDBJ databases">
        <title>Nocardia sp. nov. ET3-3 isolated from soil.</title>
        <authorList>
            <person name="Kanchanasin P."/>
            <person name="Tanasupawat S."/>
            <person name="Yuki M."/>
            <person name="Kudo T."/>
        </authorList>
    </citation>
    <scope>NUCLEOTIDE SEQUENCE [LARGE SCALE GENOMIC DNA]</scope>
    <source>
        <strain evidence="5 6">ET3-3</strain>
    </source>
</reference>
<gene>
    <name evidence="5" type="ORF">GPX89_08665</name>
</gene>
<keyword evidence="2 5" id="KW-0808">Transferase</keyword>
<dbReference type="PANTHER" id="PTHR45947:SF3">
    <property type="entry name" value="SULFOQUINOVOSYL TRANSFERASE SQD2"/>
    <property type="match status" value="1"/>
</dbReference>
<proteinExistence type="predicted"/>
<dbReference type="Pfam" id="PF13579">
    <property type="entry name" value="Glyco_trans_4_4"/>
    <property type="match status" value="1"/>
</dbReference>